<dbReference type="EnsemblMetazoa" id="CJA16585.1">
    <property type="protein sequence ID" value="CJA16585.1"/>
    <property type="gene ID" value="WBGene00135789"/>
</dbReference>
<dbReference type="SUPFAM" id="SSF57501">
    <property type="entry name" value="Cystine-knot cytokines"/>
    <property type="match status" value="1"/>
</dbReference>
<dbReference type="InterPro" id="IPR029034">
    <property type="entry name" value="Cystine-knot_cytokine"/>
</dbReference>
<dbReference type="OMA" id="GNCRPVM"/>
<name>A0A8R1I2Q0_CAEJA</name>
<dbReference type="PANTHER" id="PTHR33995">
    <property type="entry name" value="PROTEIN CBG18546"/>
    <property type="match status" value="1"/>
</dbReference>
<organism evidence="1 2">
    <name type="scientific">Caenorhabditis japonica</name>
    <dbReference type="NCBI Taxonomy" id="281687"/>
    <lineage>
        <taxon>Eukaryota</taxon>
        <taxon>Metazoa</taxon>
        <taxon>Ecdysozoa</taxon>
        <taxon>Nematoda</taxon>
        <taxon>Chromadorea</taxon>
        <taxon>Rhabditida</taxon>
        <taxon>Rhabditina</taxon>
        <taxon>Rhabditomorpha</taxon>
        <taxon>Rhabditoidea</taxon>
        <taxon>Rhabditidae</taxon>
        <taxon>Peloderinae</taxon>
        <taxon>Caenorhabditis</taxon>
    </lineage>
</organism>
<protein>
    <submittedName>
        <fullName evidence="1">Uncharacterized protein</fullName>
    </submittedName>
</protein>
<reference evidence="1" key="2">
    <citation type="submission" date="2022-06" db="UniProtKB">
        <authorList>
            <consortium name="EnsemblMetazoa"/>
        </authorList>
    </citation>
    <scope>IDENTIFICATION</scope>
    <source>
        <strain evidence="1">DF5081</strain>
    </source>
</reference>
<evidence type="ECO:0000313" key="1">
    <source>
        <dbReference type="EnsemblMetazoa" id="CJA16585.1"/>
    </source>
</evidence>
<accession>A0A8R1I2Q0</accession>
<dbReference type="AlphaFoldDB" id="A0A8R1I2Q0"/>
<keyword evidence="2" id="KW-1185">Reference proteome</keyword>
<evidence type="ECO:0000313" key="2">
    <source>
        <dbReference type="Proteomes" id="UP000005237"/>
    </source>
</evidence>
<proteinExistence type="predicted"/>
<dbReference type="PANTHER" id="PTHR33995:SF4">
    <property type="entry name" value="PROTEIN CBG09882"/>
    <property type="match status" value="1"/>
</dbReference>
<reference evidence="2" key="1">
    <citation type="submission" date="2010-08" db="EMBL/GenBank/DDBJ databases">
        <authorList>
            <consortium name="Caenorhabditis japonica Sequencing Consortium"/>
            <person name="Wilson R.K."/>
        </authorList>
    </citation>
    <scope>NUCLEOTIDE SEQUENCE [LARGE SCALE GENOMIC DNA]</scope>
    <source>
        <strain evidence="2">DF5081</strain>
    </source>
</reference>
<dbReference type="Proteomes" id="UP000005237">
    <property type="component" value="Unassembled WGS sequence"/>
</dbReference>
<sequence length="332" mass="37043">MPRKIDLFNDIIYQSTTVSSPPKCQCLPPSTPKTLPNCIPYDSRLQAASLEEAIVAFPDLTITRHEKPSTAETLNNCKTKQCRDCYKDLRSQLRKVGLLPGTIDKVFSNQRNFTTCQKYRFTMKEKGVYEKKKKKVKQHFEWDYDDYDEDEEDYYFDGTGKKNKKEHYVIRKVEKRDVEATTAISQPNTTAMNSTGIIGIRFPISCTTRGVTPDGLGTVSLCSTCWVWRRLPSSYYPAYLNEVVCDYADTSCLSGYASCQTGTQQLNVLRNDSGKLVPVSVSAGINCECRISEGSALESLVLGQGSSAAFPPVETSTKQPLMTTTTGKTIVG</sequence>